<dbReference type="EMBL" id="CP006764">
    <property type="protein sequence ID" value="AIT61871.1"/>
    <property type="molecule type" value="Genomic_DNA"/>
</dbReference>
<dbReference type="HOGENOM" id="CLU_2568034_0_0_11"/>
<dbReference type="OrthoDB" id="4426446at2"/>
<name>A0A097IID0_9CORY</name>
<evidence type="ECO:0000313" key="1">
    <source>
        <dbReference type="EMBL" id="AIT61871.1"/>
    </source>
</evidence>
<dbReference type="AlphaFoldDB" id="A0A097IID0"/>
<dbReference type="KEGG" id="cdo:CDOO_11835"/>
<dbReference type="Proteomes" id="UP000029914">
    <property type="component" value="Chromosome"/>
</dbReference>
<protein>
    <submittedName>
        <fullName evidence="1">Uncharacterized protein</fullName>
    </submittedName>
</protein>
<accession>A0A097IID0</accession>
<sequence>MPFDLDTIVLHIDNFVTTWEGWGDVFSGLNEFLFGDDKDGGREYLSSELGDVFAGVDELSSRGEDATDPDAWFSSLGGSIN</sequence>
<organism evidence="1 2">
    <name type="scientific">Corynebacterium doosanense CAU 212 = DSM 45436</name>
    <dbReference type="NCBI Taxonomy" id="558173"/>
    <lineage>
        <taxon>Bacteria</taxon>
        <taxon>Bacillati</taxon>
        <taxon>Actinomycetota</taxon>
        <taxon>Actinomycetes</taxon>
        <taxon>Mycobacteriales</taxon>
        <taxon>Corynebacteriaceae</taxon>
        <taxon>Corynebacterium</taxon>
    </lineage>
</organism>
<dbReference type="RefSeq" id="WP_018022799.1">
    <property type="nucleotide sequence ID" value="NZ_AQUX01000012.1"/>
</dbReference>
<reference evidence="1 2" key="1">
    <citation type="submission" date="2013-09" db="EMBL/GenBank/DDBJ databases">
        <title>Complete genome sequence of Corynebacterium doosanense CAU 212(T) (=DSM 45436(T)), isolated from activated sludge.</title>
        <authorList>
            <person name="Schaffert L."/>
            <person name="Albersmeier A."/>
            <person name="Kalinowski J."/>
            <person name="Ruckert C."/>
        </authorList>
    </citation>
    <scope>NUCLEOTIDE SEQUENCE [LARGE SCALE GENOMIC DNA]</scope>
    <source>
        <strain evidence="1 2">CAU 212</strain>
    </source>
</reference>
<evidence type="ECO:0000313" key="2">
    <source>
        <dbReference type="Proteomes" id="UP000029914"/>
    </source>
</evidence>
<gene>
    <name evidence="1" type="ORF">CDOO_11835</name>
</gene>
<proteinExistence type="predicted"/>
<keyword evidence="2" id="KW-1185">Reference proteome</keyword>